<dbReference type="Pfam" id="PF14543">
    <property type="entry name" value="TAXi_N"/>
    <property type="match status" value="1"/>
</dbReference>
<dbReference type="Pfam" id="PF14541">
    <property type="entry name" value="TAXi_C"/>
    <property type="match status" value="1"/>
</dbReference>
<evidence type="ECO:0000256" key="3">
    <source>
        <dbReference type="ARBA" id="ARBA00022525"/>
    </source>
</evidence>
<dbReference type="AlphaFoldDB" id="A0A6P6WNJ1"/>
<reference evidence="8" key="2">
    <citation type="submission" date="2025-08" db="UniProtKB">
        <authorList>
            <consortium name="RefSeq"/>
        </authorList>
    </citation>
    <scope>IDENTIFICATION</scope>
    <source>
        <tissue evidence="8">Leaves</tissue>
    </source>
</reference>
<dbReference type="InterPro" id="IPR033121">
    <property type="entry name" value="PEPTIDASE_A1"/>
</dbReference>
<protein>
    <submittedName>
        <fullName evidence="8">Probable aspartic proteinase GIP2</fullName>
    </submittedName>
</protein>
<dbReference type="PROSITE" id="PS51767">
    <property type="entry name" value="PEPTIDASE_A1"/>
    <property type="match status" value="1"/>
</dbReference>
<feature type="chain" id="PRO_5044650803" evidence="5">
    <location>
        <begin position="26"/>
        <end position="440"/>
    </location>
</feature>
<dbReference type="GeneID" id="113737131"/>
<keyword evidence="7" id="KW-1185">Reference proteome</keyword>
<dbReference type="CDD" id="cd05489">
    <property type="entry name" value="xylanase_inhibitor_I_like"/>
    <property type="match status" value="1"/>
</dbReference>
<keyword evidence="4 5" id="KW-0732">Signal</keyword>
<dbReference type="PANTHER" id="PTHR47965">
    <property type="entry name" value="ASPARTYL PROTEASE-RELATED"/>
    <property type="match status" value="1"/>
</dbReference>
<dbReference type="Proteomes" id="UP001652660">
    <property type="component" value="Chromosome 3e"/>
</dbReference>
<evidence type="ECO:0000259" key="6">
    <source>
        <dbReference type="PROSITE" id="PS51767"/>
    </source>
</evidence>
<dbReference type="InterPro" id="IPR021109">
    <property type="entry name" value="Peptidase_aspartic_dom_sf"/>
</dbReference>
<dbReference type="GO" id="GO:0006508">
    <property type="term" value="P:proteolysis"/>
    <property type="evidence" value="ECO:0007669"/>
    <property type="project" value="InterPro"/>
</dbReference>
<dbReference type="SUPFAM" id="SSF50630">
    <property type="entry name" value="Acid proteases"/>
    <property type="match status" value="1"/>
</dbReference>
<dbReference type="PANTHER" id="PTHR47965:SF92">
    <property type="entry name" value="BASIC 7S GLOBULIN-LIKE"/>
    <property type="match status" value="1"/>
</dbReference>
<accession>A0A6P6WNJ1</accession>
<comment type="similarity">
    <text evidence="2">Belongs to the peptidase A1 family.</text>
</comment>
<dbReference type="RefSeq" id="XP_027120191.1">
    <property type="nucleotide sequence ID" value="XM_027264390.2"/>
</dbReference>
<comment type="subcellular location">
    <subcellularLocation>
        <location evidence="1">Secreted</location>
        <location evidence="1">Extracellular space</location>
    </subcellularLocation>
</comment>
<dbReference type="Gene3D" id="2.40.70.10">
    <property type="entry name" value="Acid Proteases"/>
    <property type="match status" value="2"/>
</dbReference>
<gene>
    <name evidence="8" type="primary">LOC113737131</name>
</gene>
<evidence type="ECO:0000256" key="1">
    <source>
        <dbReference type="ARBA" id="ARBA00004239"/>
    </source>
</evidence>
<evidence type="ECO:0000313" key="8">
    <source>
        <dbReference type="RefSeq" id="XP_027120191.1"/>
    </source>
</evidence>
<dbReference type="InterPro" id="IPR033868">
    <property type="entry name" value="Xylanase_inhibitor_I-like"/>
</dbReference>
<dbReference type="FunFam" id="2.40.70.10:FF:000041">
    <property type="entry name" value="Basic 7S globulin"/>
    <property type="match status" value="1"/>
</dbReference>
<dbReference type="InterPro" id="IPR032799">
    <property type="entry name" value="TAXi_C"/>
</dbReference>
<dbReference type="InterPro" id="IPR032861">
    <property type="entry name" value="TAXi_N"/>
</dbReference>
<evidence type="ECO:0000256" key="4">
    <source>
        <dbReference type="ARBA" id="ARBA00022729"/>
    </source>
</evidence>
<evidence type="ECO:0000313" key="7">
    <source>
        <dbReference type="Proteomes" id="UP001652660"/>
    </source>
</evidence>
<dbReference type="InterPro" id="IPR001461">
    <property type="entry name" value="Aspartic_peptidase_A1"/>
</dbReference>
<reference evidence="7" key="1">
    <citation type="journal article" date="2025" name="Foods">
        <title>Unveiling the Microbial Signatures of Arabica Coffee Cherries: Insights into Ripeness Specific Diversity, Functional Traits, and Implications for Quality and Safety.</title>
        <authorList>
            <consortium name="RefSeq"/>
            <person name="Tenea G.N."/>
            <person name="Cifuentes V."/>
            <person name="Reyes P."/>
            <person name="Cevallos-Vallejos M."/>
        </authorList>
    </citation>
    <scope>NUCLEOTIDE SEQUENCE [LARGE SCALE GENOMIC DNA]</scope>
</reference>
<proteinExistence type="inferred from homology"/>
<dbReference type="OrthoDB" id="1904546at2759"/>
<dbReference type="GO" id="GO:0004190">
    <property type="term" value="F:aspartic-type endopeptidase activity"/>
    <property type="evidence" value="ECO:0007669"/>
    <property type="project" value="InterPro"/>
</dbReference>
<feature type="domain" description="Peptidase A1" evidence="6">
    <location>
        <begin position="47"/>
        <end position="421"/>
    </location>
</feature>
<sequence>MASNLCNIFQFLLYSLFLFISISTAQTSFSPKALVLPVTKDLSSSQYLTQISQRTPFVPVKLSIHLGGQTLWVDCEQGFTSSTYRSAICGSPQCTIAKPNTCYNCTSSPTPRPGCNKNACLNTPENPFINTLYDGGEIAEDVVSIQSTDGFNPGQFVKVPQFIFTCVPTFLTEGLASGVKGTAGLGRNDIALPSQFARVFGFARKFAICLSASTSSKGAVFFGDGPYIMLPNIDISKSLTYTPLFINPFGTGYVPYLNESSSEYFIGVKAININGKAVPVNRKLLAIDKRGNGGTKISTGRAYTVMETSIYNAVSKAFAEELSNVTRVASVAPFGTCFSSNSIGSTRAGPAVPPIDLVLQSNNVFWRIFGANSMVQVNKDVICLAFVDGGVRPTTSIVIGGYQIEENLLQFDIANSRLGFSSSLLFRQTTCANFNFTSRA</sequence>
<keyword evidence="3" id="KW-0964">Secreted</keyword>
<feature type="signal peptide" evidence="5">
    <location>
        <begin position="1"/>
        <end position="25"/>
    </location>
</feature>
<dbReference type="SMR" id="A0A6P6WNJ1"/>
<organism evidence="7 8">
    <name type="scientific">Coffea arabica</name>
    <name type="common">Arabian coffee</name>
    <dbReference type="NCBI Taxonomy" id="13443"/>
    <lineage>
        <taxon>Eukaryota</taxon>
        <taxon>Viridiplantae</taxon>
        <taxon>Streptophyta</taxon>
        <taxon>Embryophyta</taxon>
        <taxon>Tracheophyta</taxon>
        <taxon>Spermatophyta</taxon>
        <taxon>Magnoliopsida</taxon>
        <taxon>eudicotyledons</taxon>
        <taxon>Gunneridae</taxon>
        <taxon>Pentapetalae</taxon>
        <taxon>asterids</taxon>
        <taxon>lamiids</taxon>
        <taxon>Gentianales</taxon>
        <taxon>Rubiaceae</taxon>
        <taxon>Ixoroideae</taxon>
        <taxon>Gardenieae complex</taxon>
        <taxon>Bertiereae - Coffeeae clade</taxon>
        <taxon>Coffeeae</taxon>
        <taxon>Coffea</taxon>
    </lineage>
</organism>
<dbReference type="FunFam" id="2.40.70.10:FF:000045">
    <property type="entry name" value="Basic 7S globulin"/>
    <property type="match status" value="1"/>
</dbReference>
<evidence type="ECO:0000256" key="5">
    <source>
        <dbReference type="SAM" id="SignalP"/>
    </source>
</evidence>
<name>A0A6P6WNJ1_COFAR</name>
<dbReference type="GO" id="GO:0005576">
    <property type="term" value="C:extracellular region"/>
    <property type="evidence" value="ECO:0007669"/>
    <property type="project" value="UniProtKB-SubCell"/>
</dbReference>
<evidence type="ECO:0000256" key="2">
    <source>
        <dbReference type="ARBA" id="ARBA00007447"/>
    </source>
</evidence>